<sequence length="444" mass="47431">MVTQVRGRSSGVVATLVAVLLASGLIFVATKGLLYAVVAVVLAAYLAFVVAFGSRVTGIACMMAAFATAPAYRGLEQMIGGIPPCDAFVIIGVIHLLPTFVGNKLKLPTVYLSGLLIMSVMSLVSVIVTGDLLINAFYAVQWLFFIGVLPILVAWWRPELKAINLMLWSYLGGHLISTAYAFVEGPIHAGRYDGLTHHPNAFGLAGLTSIVIVLYFVPIYRGFFVRVVLLGFVATSLLSIVISGSRASIIVLVVIVLLVPLVERSAVTGFAWVGLGALGVLSIPYIIDIFGEESAIGRLAGSGTASASDAVRTEGLKVGFDRLWSSPIVGSGFNKVEEFHNVFLEAAIAVGFIGLIGYLMVLYKLARPLFSAHPLRRLSYMVWVYMGVGPTFPGLWDRTVWVPASLAALAMLAPYVRKKHDAPADLVVEPAREAVPRAVSPGRA</sequence>
<evidence type="ECO:0000313" key="3">
    <source>
        <dbReference type="Proteomes" id="UP000245507"/>
    </source>
</evidence>
<accession>A0A316TCF4</accession>
<gene>
    <name evidence="2" type="ORF">DJ010_20305</name>
</gene>
<evidence type="ECO:0008006" key="4">
    <source>
        <dbReference type="Google" id="ProtNLM"/>
    </source>
</evidence>
<dbReference type="EMBL" id="QGDD01000011">
    <property type="protein sequence ID" value="PWN01181.1"/>
    <property type="molecule type" value="Genomic_DNA"/>
</dbReference>
<feature type="transmembrane region" description="Helical" evidence="1">
    <location>
        <begin position="35"/>
        <end position="66"/>
    </location>
</feature>
<dbReference type="OrthoDB" id="4761096at2"/>
<evidence type="ECO:0000313" key="2">
    <source>
        <dbReference type="EMBL" id="PWN01181.1"/>
    </source>
</evidence>
<feature type="transmembrane region" description="Helical" evidence="1">
    <location>
        <begin position="342"/>
        <end position="366"/>
    </location>
</feature>
<name>A0A316TCF4_9ACTN</name>
<keyword evidence="3" id="KW-1185">Reference proteome</keyword>
<dbReference type="AlphaFoldDB" id="A0A316TCF4"/>
<evidence type="ECO:0000256" key="1">
    <source>
        <dbReference type="SAM" id="Phobius"/>
    </source>
</evidence>
<organism evidence="2 3">
    <name type="scientific">Nocardioides silvaticus</name>
    <dbReference type="NCBI Taxonomy" id="2201891"/>
    <lineage>
        <taxon>Bacteria</taxon>
        <taxon>Bacillati</taxon>
        <taxon>Actinomycetota</taxon>
        <taxon>Actinomycetes</taxon>
        <taxon>Propionibacteriales</taxon>
        <taxon>Nocardioidaceae</taxon>
        <taxon>Nocardioides</taxon>
    </lineage>
</organism>
<feature type="transmembrane region" description="Helical" evidence="1">
    <location>
        <begin position="162"/>
        <end position="183"/>
    </location>
</feature>
<dbReference type="RefSeq" id="WP_109697187.1">
    <property type="nucleotide sequence ID" value="NZ_QGDD01000011.1"/>
</dbReference>
<feature type="transmembrane region" description="Helical" evidence="1">
    <location>
        <begin position="136"/>
        <end position="156"/>
    </location>
</feature>
<keyword evidence="1" id="KW-1133">Transmembrane helix</keyword>
<proteinExistence type="predicted"/>
<feature type="transmembrane region" description="Helical" evidence="1">
    <location>
        <begin position="109"/>
        <end position="129"/>
    </location>
</feature>
<feature type="transmembrane region" description="Helical" evidence="1">
    <location>
        <begin position="378"/>
        <end position="394"/>
    </location>
</feature>
<feature type="transmembrane region" description="Helical" evidence="1">
    <location>
        <begin position="204"/>
        <end position="223"/>
    </location>
</feature>
<protein>
    <recommendedName>
        <fullName evidence="4">O-antigen ligase domain-containing protein</fullName>
    </recommendedName>
</protein>
<comment type="caution">
    <text evidence="2">The sequence shown here is derived from an EMBL/GenBank/DDBJ whole genome shotgun (WGS) entry which is preliminary data.</text>
</comment>
<feature type="transmembrane region" description="Helical" evidence="1">
    <location>
        <begin position="266"/>
        <end position="287"/>
    </location>
</feature>
<reference evidence="2 3" key="1">
    <citation type="submission" date="2018-05" db="EMBL/GenBank/DDBJ databases">
        <title>Nocardioides silvaticus genome.</title>
        <authorList>
            <person name="Li C."/>
            <person name="Wang G."/>
        </authorList>
    </citation>
    <scope>NUCLEOTIDE SEQUENCE [LARGE SCALE GENOMIC DNA]</scope>
    <source>
        <strain evidence="2 3">CCTCC AB 2018079</strain>
    </source>
</reference>
<feature type="transmembrane region" description="Helical" evidence="1">
    <location>
        <begin position="78"/>
        <end position="97"/>
    </location>
</feature>
<feature type="transmembrane region" description="Helical" evidence="1">
    <location>
        <begin position="400"/>
        <end position="416"/>
    </location>
</feature>
<feature type="transmembrane region" description="Helical" evidence="1">
    <location>
        <begin position="229"/>
        <end position="259"/>
    </location>
</feature>
<feature type="transmembrane region" description="Helical" evidence="1">
    <location>
        <begin position="12"/>
        <end position="29"/>
    </location>
</feature>
<keyword evidence="1" id="KW-0812">Transmembrane</keyword>
<dbReference type="Proteomes" id="UP000245507">
    <property type="component" value="Unassembled WGS sequence"/>
</dbReference>
<keyword evidence="1" id="KW-0472">Membrane</keyword>